<feature type="domain" description="GWxTD" evidence="1">
    <location>
        <begin position="283"/>
        <end position="399"/>
    </location>
</feature>
<gene>
    <name evidence="2" type="ORF">METZ01_LOCUS78292</name>
</gene>
<dbReference type="AlphaFoldDB" id="A0A381UCV8"/>
<name>A0A381UCV8_9ZZZZ</name>
<evidence type="ECO:0000259" key="1">
    <source>
        <dbReference type="Pfam" id="PF20094"/>
    </source>
</evidence>
<reference evidence="2" key="1">
    <citation type="submission" date="2018-05" db="EMBL/GenBank/DDBJ databases">
        <authorList>
            <person name="Lanie J.A."/>
            <person name="Ng W.-L."/>
            <person name="Kazmierczak K.M."/>
            <person name="Andrzejewski T.M."/>
            <person name="Davidsen T.M."/>
            <person name="Wayne K.J."/>
            <person name="Tettelin H."/>
            <person name="Glass J.I."/>
            <person name="Rusch D."/>
            <person name="Podicherti R."/>
            <person name="Tsui H.-C.T."/>
            <person name="Winkler M.E."/>
        </authorList>
    </citation>
    <scope>NUCLEOTIDE SEQUENCE</scope>
</reference>
<organism evidence="2">
    <name type="scientific">marine metagenome</name>
    <dbReference type="NCBI Taxonomy" id="408172"/>
    <lineage>
        <taxon>unclassified sequences</taxon>
        <taxon>metagenomes</taxon>
        <taxon>ecological metagenomes</taxon>
    </lineage>
</organism>
<evidence type="ECO:0000313" key="2">
    <source>
        <dbReference type="EMBL" id="SVA25438.1"/>
    </source>
</evidence>
<accession>A0A381UCV8</accession>
<dbReference type="EMBL" id="UINC01006093">
    <property type="protein sequence ID" value="SVA25438.1"/>
    <property type="molecule type" value="Genomic_DNA"/>
</dbReference>
<dbReference type="Pfam" id="PF20094">
    <property type="entry name" value="GWxTD_dom"/>
    <property type="match status" value="1"/>
</dbReference>
<protein>
    <recommendedName>
        <fullName evidence="1">GWxTD domain-containing protein</fullName>
    </recommendedName>
</protein>
<sequence length="421" mass="48470">MERYFNSLLIVFILSGTTFFAQDQSRKGRGSKRNVDQFKVTAYPVVTEGDNIRLLVYGLIPYQSLQFIKDEGGFSAGYEASLGIRDKDGNQIDRNIFQSTVSVGDYVSTINRSAREIVMAEFIVKATEYTVVGELIDADTRLKGIVREKIDMTGLLQPLAIYPPFLIGEYPGNWGLEENKIPVSTKDISHKVKDFTLFLSGRVKPGNFTINVVAKDANDDVFWDKELKLSSENEIFTRRILIDRKPDENLTVAIDVTITQKNTSDSKAMELRIRKPGLTSFIINIDEALDQMRYVVTDDEYKRVKNAKRKEKEKLFYQFWKDRDPSPGTVVNELMDQYYYRVSYTNEHFAAVGSPGWKSDMGMIYILFGPPDDTQRSFSRGSRDTYETWYYYSINRNFSFYDDNGFGDYKLTTPYFRGVGW</sequence>
<proteinExistence type="predicted"/>
<dbReference type="NCBIfam" id="TIGR04514">
    <property type="entry name" value="GWxTD_dom"/>
    <property type="match status" value="1"/>
</dbReference>
<dbReference type="InterPro" id="IPR030959">
    <property type="entry name" value="GWxTD_dom"/>
</dbReference>